<dbReference type="KEGG" id="zdf:AN401_06565"/>
<dbReference type="AlphaFoldDB" id="A0A231N3P1"/>
<keyword evidence="2" id="KW-1185">Reference proteome</keyword>
<name>A0A231N3P1_9GAMM</name>
<accession>A0A231N3P1</accession>
<dbReference type="RefSeq" id="WP_094037885.1">
    <property type="nucleotide sequence ID" value="NZ_CP012621.1"/>
</dbReference>
<evidence type="ECO:0000313" key="1">
    <source>
        <dbReference type="EMBL" id="ATG73562.1"/>
    </source>
</evidence>
<gene>
    <name evidence="1" type="ORF">AN401_06565</name>
</gene>
<organism evidence="1 2">
    <name type="scientific">Zobellella denitrificans</name>
    <dbReference type="NCBI Taxonomy" id="347534"/>
    <lineage>
        <taxon>Bacteria</taxon>
        <taxon>Pseudomonadati</taxon>
        <taxon>Pseudomonadota</taxon>
        <taxon>Gammaproteobacteria</taxon>
        <taxon>Aeromonadales</taxon>
        <taxon>Aeromonadaceae</taxon>
        <taxon>Zobellella</taxon>
    </lineage>
</organism>
<protein>
    <submittedName>
        <fullName evidence="1">TctB protein</fullName>
    </submittedName>
</protein>
<dbReference type="OrthoDB" id="2426743at2"/>
<reference evidence="2" key="1">
    <citation type="submission" date="2015-09" db="EMBL/GenBank/DDBJ databases">
        <authorList>
            <person name="Shao Z."/>
            <person name="Wang L."/>
        </authorList>
    </citation>
    <scope>NUCLEOTIDE SEQUENCE [LARGE SCALE GENOMIC DNA]</scope>
    <source>
        <strain evidence="2">F13-1</strain>
    </source>
</reference>
<sequence length="163" mass="18246">MNKFNINQKIGVILALFSLGYLWMAFQIPEFSLPRPIDSDAFPKALGSALLLLAILLFFEKPKHKVQDDDEAQDDIIEESGGFWTSPRMRVVVTSVAIVTYAFALQPVGFVLSSILLCCGLAYYYGYRNHKVNLLASSGVVLALYFMMSYVMDVYLPTGILPF</sequence>
<dbReference type="EMBL" id="CP012621">
    <property type="protein sequence ID" value="ATG73562.1"/>
    <property type="molecule type" value="Genomic_DNA"/>
</dbReference>
<dbReference type="InterPro" id="IPR009936">
    <property type="entry name" value="DUF1468"/>
</dbReference>
<proteinExistence type="predicted"/>
<dbReference type="Proteomes" id="UP000217763">
    <property type="component" value="Chromosome"/>
</dbReference>
<evidence type="ECO:0000313" key="2">
    <source>
        <dbReference type="Proteomes" id="UP000217763"/>
    </source>
</evidence>
<dbReference type="Pfam" id="PF07331">
    <property type="entry name" value="TctB"/>
    <property type="match status" value="1"/>
</dbReference>